<dbReference type="Gramene" id="EFJ22536">
    <property type="protein sequence ID" value="EFJ22536"/>
    <property type="gene ID" value="SELMODRAFT_416369"/>
</dbReference>
<dbReference type="KEGG" id="smo:SELMODRAFT_416369"/>
<dbReference type="InterPro" id="IPR029055">
    <property type="entry name" value="Ntn_hydrolases_N"/>
</dbReference>
<evidence type="ECO:0000313" key="1">
    <source>
        <dbReference type="EMBL" id="EFJ22536.1"/>
    </source>
</evidence>
<name>D8RZ26_SELML</name>
<dbReference type="Gene3D" id="3.60.20.10">
    <property type="entry name" value="Glutamine Phosphoribosylpyrophosphate, subunit 1, domain 1"/>
    <property type="match status" value="1"/>
</dbReference>
<proteinExistence type="predicted"/>
<dbReference type="EMBL" id="GL377595">
    <property type="protein sequence ID" value="EFJ22536.1"/>
    <property type="molecule type" value="Genomic_DNA"/>
</dbReference>
<keyword evidence="2" id="KW-1185">Reference proteome</keyword>
<dbReference type="HOGENOM" id="CLU_632237_0_0_1"/>
<protein>
    <submittedName>
        <fullName evidence="1">Uncharacterized protein</fullName>
    </submittedName>
</protein>
<dbReference type="Proteomes" id="UP000001514">
    <property type="component" value="Unassembled WGS sequence"/>
</dbReference>
<organism evidence="2">
    <name type="scientific">Selaginella moellendorffii</name>
    <name type="common">Spikemoss</name>
    <dbReference type="NCBI Taxonomy" id="88036"/>
    <lineage>
        <taxon>Eukaryota</taxon>
        <taxon>Viridiplantae</taxon>
        <taxon>Streptophyta</taxon>
        <taxon>Embryophyta</taxon>
        <taxon>Tracheophyta</taxon>
        <taxon>Lycopodiopsida</taxon>
        <taxon>Selaginellales</taxon>
        <taxon>Selaginellaceae</taxon>
        <taxon>Selaginella</taxon>
    </lineage>
</organism>
<dbReference type="AlphaFoldDB" id="D8RZ26"/>
<dbReference type="InParanoid" id="D8RZ26"/>
<gene>
    <name evidence="1" type="ORF">SELMODRAFT_416369</name>
</gene>
<reference evidence="1 2" key="1">
    <citation type="journal article" date="2011" name="Science">
        <title>The Selaginella genome identifies genetic changes associated with the evolution of vascular plants.</title>
        <authorList>
            <person name="Banks J.A."/>
            <person name="Nishiyama T."/>
            <person name="Hasebe M."/>
            <person name="Bowman J.L."/>
            <person name="Gribskov M."/>
            <person name="dePamphilis C."/>
            <person name="Albert V.A."/>
            <person name="Aono N."/>
            <person name="Aoyama T."/>
            <person name="Ambrose B.A."/>
            <person name="Ashton N.W."/>
            <person name="Axtell M.J."/>
            <person name="Barker E."/>
            <person name="Barker M.S."/>
            <person name="Bennetzen J.L."/>
            <person name="Bonawitz N.D."/>
            <person name="Chapple C."/>
            <person name="Cheng C."/>
            <person name="Correa L.G."/>
            <person name="Dacre M."/>
            <person name="DeBarry J."/>
            <person name="Dreyer I."/>
            <person name="Elias M."/>
            <person name="Engstrom E.M."/>
            <person name="Estelle M."/>
            <person name="Feng L."/>
            <person name="Finet C."/>
            <person name="Floyd S.K."/>
            <person name="Frommer W.B."/>
            <person name="Fujita T."/>
            <person name="Gramzow L."/>
            <person name="Gutensohn M."/>
            <person name="Harholt J."/>
            <person name="Hattori M."/>
            <person name="Heyl A."/>
            <person name="Hirai T."/>
            <person name="Hiwatashi Y."/>
            <person name="Ishikawa M."/>
            <person name="Iwata M."/>
            <person name="Karol K.G."/>
            <person name="Koehler B."/>
            <person name="Kolukisaoglu U."/>
            <person name="Kubo M."/>
            <person name="Kurata T."/>
            <person name="Lalonde S."/>
            <person name="Li K."/>
            <person name="Li Y."/>
            <person name="Litt A."/>
            <person name="Lyons E."/>
            <person name="Manning G."/>
            <person name="Maruyama T."/>
            <person name="Michael T.P."/>
            <person name="Mikami K."/>
            <person name="Miyazaki S."/>
            <person name="Morinaga S."/>
            <person name="Murata T."/>
            <person name="Mueller-Roeber B."/>
            <person name="Nelson D.R."/>
            <person name="Obara M."/>
            <person name="Oguri Y."/>
            <person name="Olmstead R.G."/>
            <person name="Onodera N."/>
            <person name="Petersen B.L."/>
            <person name="Pils B."/>
            <person name="Prigge M."/>
            <person name="Rensing S.A."/>
            <person name="Riano-Pachon D.M."/>
            <person name="Roberts A.W."/>
            <person name="Sato Y."/>
            <person name="Scheller H.V."/>
            <person name="Schulz B."/>
            <person name="Schulz C."/>
            <person name="Shakirov E.V."/>
            <person name="Shibagaki N."/>
            <person name="Shinohara N."/>
            <person name="Shippen D.E."/>
            <person name="Soerensen I."/>
            <person name="Sotooka R."/>
            <person name="Sugimoto N."/>
            <person name="Sugita M."/>
            <person name="Sumikawa N."/>
            <person name="Tanurdzic M."/>
            <person name="Theissen G."/>
            <person name="Ulvskov P."/>
            <person name="Wakazuki S."/>
            <person name="Weng J.K."/>
            <person name="Willats W.W."/>
            <person name="Wipf D."/>
            <person name="Wolf P.G."/>
            <person name="Yang L."/>
            <person name="Zimmer A.D."/>
            <person name="Zhu Q."/>
            <person name="Mitros T."/>
            <person name="Hellsten U."/>
            <person name="Loque D."/>
            <person name="Otillar R."/>
            <person name="Salamov A."/>
            <person name="Schmutz J."/>
            <person name="Shapiro H."/>
            <person name="Lindquist E."/>
            <person name="Lucas S."/>
            <person name="Rokhsar D."/>
            <person name="Grigoriev I.V."/>
        </authorList>
    </citation>
    <scope>NUCLEOTIDE SEQUENCE [LARGE SCALE GENOMIC DNA]</scope>
</reference>
<evidence type="ECO:0000313" key="2">
    <source>
        <dbReference type="Proteomes" id="UP000001514"/>
    </source>
</evidence>
<accession>D8RZ26</accession>
<sequence>MAMLDAGAAMTRLDSGMSGRAAMVRVDSGRRAMAMIARSMAMIAASSRRAMARLDSGMSGCAAMVRVDSGRRAMAMIAASSRRSMAMIAASSCRAMAMLDSGMSGRAAMVRVYSGRRAMAMIAASSRRSMAMIAALSCRAMARLDSGMSGRAAMVRVDFGRRAMAMIAASSHRAMARLDSGMSGCAAMVRVDSGRRAMAMIAASSCRAIAASDRAARFGCLLLPQTPSRWILSQVDPKPGRLFPDRSNSFKSNTIILGFVWDHGNYVICSDSRQVMVNSRCQDKNAIRKKKVVKLRIGNGSGIAKALEEIKKMNGDAGDISKRLCALLNKESWKIDIMVVGYIGRVAKLFLIVETEPKKWVVKEVKEGCIGSGTPYALPVLRRSLHRARDINEKTAAQIALNATSVAIDNDPNCGYPMKCIVFGKIGHNREYKQ</sequence>